<dbReference type="EMBL" id="GBXM01088725">
    <property type="protein sequence ID" value="JAH19852.1"/>
    <property type="molecule type" value="Transcribed_RNA"/>
</dbReference>
<reference evidence="1" key="2">
    <citation type="journal article" date="2015" name="Fish Shellfish Immunol.">
        <title>Early steps in the European eel (Anguilla anguilla)-Vibrio vulnificus interaction in the gills: Role of the RtxA13 toxin.</title>
        <authorList>
            <person name="Callol A."/>
            <person name="Pajuelo D."/>
            <person name="Ebbesson L."/>
            <person name="Teles M."/>
            <person name="MacKenzie S."/>
            <person name="Amaro C."/>
        </authorList>
    </citation>
    <scope>NUCLEOTIDE SEQUENCE</scope>
</reference>
<sequence length="15" mass="1700">MFSLSLSLARCKCQI</sequence>
<accession>A0A0E9QTU5</accession>
<name>A0A0E9QTU5_ANGAN</name>
<proteinExistence type="predicted"/>
<protein>
    <submittedName>
        <fullName evidence="1">Uncharacterized protein</fullName>
    </submittedName>
</protein>
<reference evidence="1" key="1">
    <citation type="submission" date="2014-11" db="EMBL/GenBank/DDBJ databases">
        <authorList>
            <person name="Amaro Gonzalez C."/>
        </authorList>
    </citation>
    <scope>NUCLEOTIDE SEQUENCE</scope>
</reference>
<evidence type="ECO:0000313" key="1">
    <source>
        <dbReference type="EMBL" id="JAH19852.1"/>
    </source>
</evidence>
<organism evidence="1">
    <name type="scientific">Anguilla anguilla</name>
    <name type="common">European freshwater eel</name>
    <name type="synonym">Muraena anguilla</name>
    <dbReference type="NCBI Taxonomy" id="7936"/>
    <lineage>
        <taxon>Eukaryota</taxon>
        <taxon>Metazoa</taxon>
        <taxon>Chordata</taxon>
        <taxon>Craniata</taxon>
        <taxon>Vertebrata</taxon>
        <taxon>Euteleostomi</taxon>
        <taxon>Actinopterygii</taxon>
        <taxon>Neopterygii</taxon>
        <taxon>Teleostei</taxon>
        <taxon>Anguilliformes</taxon>
        <taxon>Anguillidae</taxon>
        <taxon>Anguilla</taxon>
    </lineage>
</organism>